<evidence type="ECO:0008006" key="8">
    <source>
        <dbReference type="Google" id="ProtNLM"/>
    </source>
</evidence>
<keyword evidence="7" id="KW-1185">Reference proteome</keyword>
<feature type="transmembrane region" description="Helical" evidence="5">
    <location>
        <begin position="437"/>
        <end position="458"/>
    </location>
</feature>
<dbReference type="Pfam" id="PF10136">
    <property type="entry name" value="SpecificRecomb"/>
    <property type="match status" value="1"/>
</dbReference>
<feature type="transmembrane region" description="Helical" evidence="5">
    <location>
        <begin position="373"/>
        <end position="393"/>
    </location>
</feature>
<dbReference type="OrthoDB" id="5688397at2"/>
<comment type="caution">
    <text evidence="6">The sequence shown here is derived from an EMBL/GenBank/DDBJ whole genome shotgun (WGS) entry which is preliminary data.</text>
</comment>
<keyword evidence="4 5" id="KW-0472">Membrane</keyword>
<evidence type="ECO:0000256" key="1">
    <source>
        <dbReference type="ARBA" id="ARBA00004141"/>
    </source>
</evidence>
<feature type="transmembrane region" description="Helical" evidence="5">
    <location>
        <begin position="479"/>
        <end position="500"/>
    </location>
</feature>
<keyword evidence="2 5" id="KW-0812">Transmembrane</keyword>
<dbReference type="Proteomes" id="UP000236893">
    <property type="component" value="Unassembled WGS sequence"/>
</dbReference>
<dbReference type="AlphaFoldDB" id="A0A2S5A9W5"/>
<feature type="transmembrane region" description="Helical" evidence="5">
    <location>
        <begin position="575"/>
        <end position="599"/>
    </location>
</feature>
<feature type="transmembrane region" description="Helical" evidence="5">
    <location>
        <begin position="543"/>
        <end position="563"/>
    </location>
</feature>
<reference evidence="6 7" key="1">
    <citation type="submission" date="2018-01" db="EMBL/GenBank/DDBJ databases">
        <authorList>
            <person name="Gaut B.S."/>
            <person name="Morton B.R."/>
            <person name="Clegg M.T."/>
            <person name="Duvall M.R."/>
        </authorList>
    </citation>
    <scope>NUCLEOTIDE SEQUENCE [LARGE SCALE GENOMIC DNA]</scope>
    <source>
        <strain evidence="6 7">HR-AV</strain>
    </source>
</reference>
<feature type="transmembrane region" description="Helical" evidence="5">
    <location>
        <begin position="340"/>
        <end position="361"/>
    </location>
</feature>
<sequence>MSKMKLILEQIRKSPQNSVEELAMLVNSLRPESKTVINSAQENLKQLIDLLNEDPQLLYAFRKFIQHIISSKNHIRLFTELGISPRRSFISELLRRFNEKILPDYIEEDELLSVIANVFYEPDDYQWVEAIHMDIWCDLFELMDFSVEENAFLPNEFNPSLFASAQILASRITSLGLEPEMIVRLPHIENFNSPFQVLSYEVNKLVELANESKPDKVHIQQLYRHILVMLSQCRESIEHVRKGQRRSGVSISLAYLLLRIEQNIERLGRVLGSILSETKEQRLMLAVEIFIRMVRFENQKHGIRQHIKENTQMLAYQVVELTSQTGEHYITDTPRQYYRFLLQSMGGGLIISFTTWIKFVIGSLKTAPLVEGLLFSLNYSLSFIAIFVTHSTLATKQPSMTASALASALDDKKHQTINLDKTADLIVKLSRSQFASFLGNLIIVIPLPYLIAWAYHYFTGSYIVDEAKALKTIKSIDPVHSLSVLYAVITGVFLFISGIINGYYDNNVHYGNVGLRIKNNRFLQRHFSQRRINKMSSYIEKNYGGLMGNLYLGFFLGFAAIFGQITGLPFDIRHVTLAGGSFAMAYYTLGDFLSGITIWTSLLGIFLIGLMNFLVSFSLSLLVALRSRKVNFSQTGELFTRVLAHFFAKPMDFFYPPRKKNLSLPVDSTLINE</sequence>
<protein>
    <recommendedName>
        <fullName evidence="8">Recombinase</fullName>
    </recommendedName>
</protein>
<evidence type="ECO:0000313" key="6">
    <source>
        <dbReference type="EMBL" id="POY39162.1"/>
    </source>
</evidence>
<comment type="subcellular location">
    <subcellularLocation>
        <location evidence="1">Membrane</location>
        <topology evidence="1">Multi-pass membrane protein</topology>
    </subcellularLocation>
</comment>
<feature type="transmembrane region" description="Helical" evidence="5">
    <location>
        <begin position="605"/>
        <end position="625"/>
    </location>
</feature>
<dbReference type="Gene3D" id="1.20.1080.10">
    <property type="entry name" value="Glycerol uptake facilitator protein"/>
    <property type="match status" value="1"/>
</dbReference>
<organism evidence="6 7">
    <name type="scientific">Solitalea longa</name>
    <dbReference type="NCBI Taxonomy" id="2079460"/>
    <lineage>
        <taxon>Bacteria</taxon>
        <taxon>Pseudomonadati</taxon>
        <taxon>Bacteroidota</taxon>
        <taxon>Sphingobacteriia</taxon>
        <taxon>Sphingobacteriales</taxon>
        <taxon>Sphingobacteriaceae</taxon>
        <taxon>Solitalea</taxon>
    </lineage>
</organism>
<name>A0A2S5A9W5_9SPHI</name>
<keyword evidence="3 5" id="KW-1133">Transmembrane helix</keyword>
<dbReference type="EMBL" id="PQVF01000001">
    <property type="protein sequence ID" value="POY39162.1"/>
    <property type="molecule type" value="Genomic_DNA"/>
</dbReference>
<evidence type="ECO:0000256" key="2">
    <source>
        <dbReference type="ARBA" id="ARBA00022692"/>
    </source>
</evidence>
<dbReference type="PIRSF" id="PIRSF015380">
    <property type="entry name" value="Site-sp_rcmb"/>
    <property type="match status" value="1"/>
</dbReference>
<gene>
    <name evidence="6" type="ORF">C3K47_01310</name>
</gene>
<evidence type="ECO:0000256" key="3">
    <source>
        <dbReference type="ARBA" id="ARBA00022989"/>
    </source>
</evidence>
<evidence type="ECO:0000313" key="7">
    <source>
        <dbReference type="Proteomes" id="UP000236893"/>
    </source>
</evidence>
<dbReference type="InterPro" id="IPR011385">
    <property type="entry name" value="Site-sp_rcmbase"/>
</dbReference>
<accession>A0A2S5A9W5</accession>
<evidence type="ECO:0000256" key="4">
    <source>
        <dbReference type="ARBA" id="ARBA00023136"/>
    </source>
</evidence>
<dbReference type="InterPro" id="IPR023271">
    <property type="entry name" value="Aquaporin-like"/>
</dbReference>
<evidence type="ECO:0000256" key="5">
    <source>
        <dbReference type="SAM" id="Phobius"/>
    </source>
</evidence>
<proteinExistence type="predicted"/>
<dbReference type="GO" id="GO:0016020">
    <property type="term" value="C:membrane"/>
    <property type="evidence" value="ECO:0007669"/>
    <property type="project" value="UniProtKB-SubCell"/>
</dbReference>